<dbReference type="PROSITE" id="PS51257">
    <property type="entry name" value="PROKAR_LIPOPROTEIN"/>
    <property type="match status" value="1"/>
</dbReference>
<name>A0A2G1WMF8_9EURY</name>
<dbReference type="RefSeq" id="WP_099254150.1">
    <property type="nucleotide sequence ID" value="NZ_NHOA01000016.1"/>
</dbReference>
<dbReference type="EMBL" id="NHOA01000016">
    <property type="protein sequence ID" value="PHQ40180.1"/>
    <property type="molecule type" value="Genomic_DNA"/>
</dbReference>
<reference evidence="1 2" key="1">
    <citation type="journal article" date="2014" name="Front. Microbiol.">
        <title>Population and genomic analysis of the genus Halorubrum.</title>
        <authorList>
            <person name="Fullmer M.S."/>
            <person name="Soucy S.M."/>
            <person name="Swithers K.S."/>
            <person name="Makkay A.M."/>
            <person name="Wheeler R."/>
            <person name="Ventosa A."/>
            <person name="Gogarten J.P."/>
            <person name="Papke R.T."/>
        </authorList>
    </citation>
    <scope>NUCLEOTIDE SEQUENCE [LARGE SCALE GENOMIC DNA]</scope>
    <source>
        <strain evidence="1 2">C49</strain>
    </source>
</reference>
<proteinExistence type="predicted"/>
<evidence type="ECO:0000313" key="1">
    <source>
        <dbReference type="EMBL" id="PHQ40180.1"/>
    </source>
</evidence>
<sequence>MVEVVRTTIGLVLLAGCLWFGSRAFTASMLYRSVSTADEERPPTLVGGETVAIEGTVKVKKSPPLGKSLPIGEEHPIGAYVWRLTEHESHNYGDERSNLITYASGVESGTFTVDDGRDEIRIDTDWLAKAHNSSDVTTVSPEWQVSTPLSKLSWMSQYIQLDEHRAFIPIADMDDVFDADAVGESPDNGYFEARAVLDGEKLAVRGEVTFEQGTPVLGGSDETPLTLSDQGFDKFGSHLRRQSLKAGVISGGLAAIASLALANGLGIV</sequence>
<dbReference type="AlphaFoldDB" id="A0A2G1WMF8"/>
<gene>
    <name evidence="1" type="ORF">DJ69_02380</name>
</gene>
<protein>
    <submittedName>
        <fullName evidence="1">Uncharacterized protein</fullName>
    </submittedName>
</protein>
<keyword evidence="2" id="KW-1185">Reference proteome</keyword>
<organism evidence="1 2">
    <name type="scientific">Halorubrum persicum</name>
    <dbReference type="NCBI Taxonomy" id="1383844"/>
    <lineage>
        <taxon>Archaea</taxon>
        <taxon>Methanobacteriati</taxon>
        <taxon>Methanobacteriota</taxon>
        <taxon>Stenosarchaea group</taxon>
        <taxon>Halobacteria</taxon>
        <taxon>Halobacteriales</taxon>
        <taxon>Haloferacaceae</taxon>
        <taxon>Halorubrum</taxon>
    </lineage>
</organism>
<dbReference type="Proteomes" id="UP000222824">
    <property type="component" value="Unassembled WGS sequence"/>
</dbReference>
<evidence type="ECO:0000313" key="2">
    <source>
        <dbReference type="Proteomes" id="UP000222824"/>
    </source>
</evidence>
<accession>A0A2G1WMF8</accession>
<comment type="caution">
    <text evidence="1">The sequence shown here is derived from an EMBL/GenBank/DDBJ whole genome shotgun (WGS) entry which is preliminary data.</text>
</comment>
<dbReference type="OrthoDB" id="271722at2157"/>